<reference evidence="10" key="1">
    <citation type="submission" date="2024-01" db="EMBL/GenBank/DDBJ databases">
        <title>Bank of Algae and Cyanobacteria of the Azores (BACA) strain genomes.</title>
        <authorList>
            <person name="Luz R."/>
            <person name="Cordeiro R."/>
            <person name="Fonseca A."/>
            <person name="Goncalves V."/>
        </authorList>
    </citation>
    <scope>NUCLEOTIDE SEQUENCE</scope>
    <source>
        <strain evidence="10">BACA0141</strain>
    </source>
</reference>
<dbReference type="GO" id="GO:0016780">
    <property type="term" value="F:phosphotransferase activity, for other substituted phosphate groups"/>
    <property type="evidence" value="ECO:0007669"/>
    <property type="project" value="InterPro"/>
</dbReference>
<feature type="transmembrane region" description="Helical" evidence="9">
    <location>
        <begin position="303"/>
        <end position="325"/>
    </location>
</feature>
<feature type="transmembrane region" description="Helical" evidence="9">
    <location>
        <begin position="196"/>
        <end position="215"/>
    </location>
</feature>
<feature type="region of interest" description="Disordered" evidence="8">
    <location>
        <begin position="361"/>
        <end position="381"/>
    </location>
</feature>
<feature type="transmembrane region" description="Helical" evidence="9">
    <location>
        <begin position="252"/>
        <end position="273"/>
    </location>
</feature>
<dbReference type="InterPro" id="IPR018480">
    <property type="entry name" value="PNAcMuramoyl-5peptid_Trfase_CS"/>
</dbReference>
<evidence type="ECO:0000256" key="9">
    <source>
        <dbReference type="SAM" id="Phobius"/>
    </source>
</evidence>
<keyword evidence="7" id="KW-0460">Magnesium</keyword>
<feature type="binding site" evidence="7">
    <location>
        <position position="164"/>
    </location>
    <ligand>
        <name>Mg(2+)</name>
        <dbReference type="ChEBI" id="CHEBI:18420"/>
    </ligand>
</feature>
<dbReference type="PROSITE" id="PS01348">
    <property type="entry name" value="MRAY_2"/>
    <property type="match status" value="1"/>
</dbReference>
<feature type="transmembrane region" description="Helical" evidence="9">
    <location>
        <begin position="50"/>
        <end position="72"/>
    </location>
</feature>
<evidence type="ECO:0000256" key="6">
    <source>
        <dbReference type="ARBA" id="ARBA00023136"/>
    </source>
</evidence>
<evidence type="ECO:0000256" key="5">
    <source>
        <dbReference type="ARBA" id="ARBA00022989"/>
    </source>
</evidence>
<comment type="subcellular location">
    <subcellularLocation>
        <location evidence="1">Cell membrane</location>
        <topology evidence="1">Multi-pass membrane protein</topology>
    </subcellularLocation>
</comment>
<feature type="transmembrane region" description="Helical" evidence="9">
    <location>
        <begin position="227"/>
        <end position="246"/>
    </location>
</feature>
<organism evidence="10 11">
    <name type="scientific">Tumidithrix elongata BACA0141</name>
    <dbReference type="NCBI Taxonomy" id="2716417"/>
    <lineage>
        <taxon>Bacteria</taxon>
        <taxon>Bacillati</taxon>
        <taxon>Cyanobacteriota</taxon>
        <taxon>Cyanophyceae</taxon>
        <taxon>Pseudanabaenales</taxon>
        <taxon>Pseudanabaenaceae</taxon>
        <taxon>Tumidithrix</taxon>
        <taxon>Tumidithrix elongata</taxon>
    </lineage>
</organism>
<dbReference type="RefSeq" id="WP_330484284.1">
    <property type="nucleotide sequence ID" value="NZ_JAZBJZ010000055.1"/>
</dbReference>
<evidence type="ECO:0000313" key="11">
    <source>
        <dbReference type="Proteomes" id="UP001333818"/>
    </source>
</evidence>
<evidence type="ECO:0000256" key="8">
    <source>
        <dbReference type="SAM" id="MobiDB-lite"/>
    </source>
</evidence>
<dbReference type="EMBL" id="JAZBJZ010000055">
    <property type="protein sequence ID" value="MEE3717853.1"/>
    <property type="molecule type" value="Genomic_DNA"/>
</dbReference>
<feature type="transmembrane region" description="Helical" evidence="9">
    <location>
        <begin position="6"/>
        <end position="30"/>
    </location>
</feature>
<feature type="transmembrane region" description="Helical" evidence="9">
    <location>
        <begin position="169"/>
        <end position="190"/>
    </location>
</feature>
<keyword evidence="6 9" id="KW-0472">Membrane</keyword>
<dbReference type="GO" id="GO:0009103">
    <property type="term" value="P:lipopolysaccharide biosynthetic process"/>
    <property type="evidence" value="ECO:0007669"/>
    <property type="project" value="TreeGrafter"/>
</dbReference>
<keyword evidence="7" id="KW-0479">Metal-binding</keyword>
<dbReference type="AlphaFoldDB" id="A0AAW9Q4T2"/>
<dbReference type="PANTHER" id="PTHR22926:SF3">
    <property type="entry name" value="UNDECAPRENYL-PHOSPHATE ALPHA-N-ACETYLGLUCOSAMINYL 1-PHOSPHATE TRANSFERASE"/>
    <property type="match status" value="1"/>
</dbReference>
<evidence type="ECO:0000256" key="7">
    <source>
        <dbReference type="PIRSR" id="PIRSR600715-1"/>
    </source>
</evidence>
<proteinExistence type="predicted"/>
<evidence type="ECO:0000313" key="10">
    <source>
        <dbReference type="EMBL" id="MEE3717853.1"/>
    </source>
</evidence>
<dbReference type="EC" id="2.7.8.-" evidence="10"/>
<keyword evidence="2" id="KW-1003">Cell membrane</keyword>
<dbReference type="Proteomes" id="UP001333818">
    <property type="component" value="Unassembled WGS sequence"/>
</dbReference>
<keyword evidence="4 9" id="KW-0812">Transmembrane</keyword>
<evidence type="ECO:0000256" key="2">
    <source>
        <dbReference type="ARBA" id="ARBA00022475"/>
    </source>
</evidence>
<protein>
    <submittedName>
        <fullName evidence="10">MraY family glycosyltransferase</fullName>
        <ecNumber evidence="10">2.7.8.-</ecNumber>
    </submittedName>
</protein>
<keyword evidence="3 10" id="KW-0808">Transferase</keyword>
<feature type="transmembrane region" description="Helical" evidence="9">
    <location>
        <begin position="134"/>
        <end position="157"/>
    </location>
</feature>
<dbReference type="CDD" id="cd06853">
    <property type="entry name" value="GT_WecA_like"/>
    <property type="match status" value="1"/>
</dbReference>
<sequence length="381" mass="40836">MLHQDAAPYLVSFVVSALVVWLSTPLIRSIGLTAGLTDKPNERKMHTTPVVRLGGVSIFLGSLCALLLVWWIGWFGTIPTFKEYEIWGVTIGGAAFFLLGLADDLFDLPAVARLFMQLAIAAAAWKVGVRIDFVSIPFIGIIKFGVFSLPITMLWLAGMANAINWIDGLDGLAAGVTTIAAAVLLVTSLFMQQPGAALIAAALAGGCLGFLRYNFKPGSSAEIFMGDGGAYYLGFTLAGVSIIGLAKSVATVAVLLPYIILAVPILDGSIVILQRIRKGESPLSAGKHHLHHRLVKAGVSKRLTVLFIYALTLWVGSVAIAISGLPAGGTYAIVSTVLMLYACWQVWLRINAHLAKRQREHQKMMAKLPPSSSDLPRQEND</sequence>
<comment type="caution">
    <text evidence="10">The sequence shown here is derived from an EMBL/GenBank/DDBJ whole genome shotgun (WGS) entry which is preliminary data.</text>
</comment>
<comment type="cofactor">
    <cofactor evidence="7">
        <name>Mg(2+)</name>
        <dbReference type="ChEBI" id="CHEBI:18420"/>
    </cofactor>
</comment>
<dbReference type="GO" id="GO:0071555">
    <property type="term" value="P:cell wall organization"/>
    <property type="evidence" value="ECO:0007669"/>
    <property type="project" value="TreeGrafter"/>
</dbReference>
<keyword evidence="11" id="KW-1185">Reference proteome</keyword>
<dbReference type="GO" id="GO:0005886">
    <property type="term" value="C:plasma membrane"/>
    <property type="evidence" value="ECO:0007669"/>
    <property type="project" value="UniProtKB-SubCell"/>
</dbReference>
<dbReference type="Pfam" id="PF00953">
    <property type="entry name" value="Glycos_transf_4"/>
    <property type="match status" value="1"/>
</dbReference>
<keyword evidence="5 9" id="KW-1133">Transmembrane helix</keyword>
<evidence type="ECO:0000256" key="4">
    <source>
        <dbReference type="ARBA" id="ARBA00022692"/>
    </source>
</evidence>
<evidence type="ECO:0000256" key="1">
    <source>
        <dbReference type="ARBA" id="ARBA00004651"/>
    </source>
</evidence>
<accession>A0AAW9Q4T2</accession>
<dbReference type="GO" id="GO:0046872">
    <property type="term" value="F:metal ion binding"/>
    <property type="evidence" value="ECO:0007669"/>
    <property type="project" value="UniProtKB-KW"/>
</dbReference>
<feature type="transmembrane region" description="Helical" evidence="9">
    <location>
        <begin position="331"/>
        <end position="350"/>
    </location>
</feature>
<feature type="binding site" evidence="7">
    <location>
        <position position="227"/>
    </location>
    <ligand>
        <name>Mg(2+)</name>
        <dbReference type="ChEBI" id="CHEBI:18420"/>
    </ligand>
</feature>
<dbReference type="InterPro" id="IPR000715">
    <property type="entry name" value="Glycosyl_transferase_4"/>
</dbReference>
<feature type="transmembrane region" description="Helical" evidence="9">
    <location>
        <begin position="84"/>
        <end position="103"/>
    </location>
</feature>
<dbReference type="GO" id="GO:0044038">
    <property type="term" value="P:cell wall macromolecule biosynthetic process"/>
    <property type="evidence" value="ECO:0007669"/>
    <property type="project" value="TreeGrafter"/>
</dbReference>
<dbReference type="PANTHER" id="PTHR22926">
    <property type="entry name" value="PHOSPHO-N-ACETYLMURAMOYL-PENTAPEPTIDE-TRANSFERASE"/>
    <property type="match status" value="1"/>
</dbReference>
<name>A0AAW9Q4T2_9CYAN</name>
<gene>
    <name evidence="10" type="ORF">V2H45_14015</name>
</gene>
<evidence type="ECO:0000256" key="3">
    <source>
        <dbReference type="ARBA" id="ARBA00022679"/>
    </source>
</evidence>
<feature type="transmembrane region" description="Helical" evidence="9">
    <location>
        <begin position="110"/>
        <end position="128"/>
    </location>
</feature>